<dbReference type="GO" id="GO:0034204">
    <property type="term" value="P:lipid translocation"/>
    <property type="evidence" value="ECO:0007669"/>
    <property type="project" value="TreeGrafter"/>
</dbReference>
<dbReference type="InterPro" id="IPR004268">
    <property type="entry name" value="MurJ"/>
</dbReference>
<sequence>MNRVFIRKSFIFIIITVLIKLAGVIRDIVIANYFGDSYLADAFLTAFVLVNVLILFFTNGMRHLFVPLYMKARVDHEEDKFTATIFYGTGVFSACLVLVLLVIVPLIIPILYPVQADIIINLTQILLMAVLFVAVNAVLEAYFESIQRYSISAFSQLIVLLIMIATVVLFHQQLSVYALAVGYLLGTITSFLLKLYLAIGVVGWHFSIKRTQSFYINYFPIALTVMIGQINLAVDQLFANRIGEGVVTYLSYAKNLVHLPQALIATALGTLIFPVISKAFVSEDRDQLLKTINRGQLLVLTLLIPAIAGMATLMTEIIQLLYQRGQFTPQATLATTRVAYFYLGSVFFYSFNTLIVNGLYALNKAKAIMKISLISVCLNVILNGILSYAFGFVGIPLASSIVGGLYLLLTYQKFCQEIGKLSFTGSYKQLIKVGIASLIMIIVLVSCSNLHVILQIILGVSVYLLLLVLLNLKEWKEEIKWHKK</sequence>
<evidence type="ECO:0000313" key="9">
    <source>
        <dbReference type="EMBL" id="SEO24234.1"/>
    </source>
</evidence>
<keyword evidence="5" id="KW-0573">Peptidoglycan synthesis</keyword>
<dbReference type="GO" id="GO:0005886">
    <property type="term" value="C:plasma membrane"/>
    <property type="evidence" value="ECO:0007669"/>
    <property type="project" value="UniProtKB-SubCell"/>
</dbReference>
<evidence type="ECO:0000256" key="8">
    <source>
        <dbReference type="SAM" id="Phobius"/>
    </source>
</evidence>
<dbReference type="PANTHER" id="PTHR47019:SF1">
    <property type="entry name" value="LIPID II FLIPPASE MURJ"/>
    <property type="match status" value="1"/>
</dbReference>
<dbReference type="Proteomes" id="UP000199300">
    <property type="component" value="Unassembled WGS sequence"/>
</dbReference>
<dbReference type="InterPro" id="IPR051050">
    <property type="entry name" value="Lipid_II_flippase_MurJ/MviN"/>
</dbReference>
<keyword evidence="6 8" id="KW-1133">Transmembrane helix</keyword>
<feature type="transmembrane region" description="Helical" evidence="8">
    <location>
        <begin position="297"/>
        <end position="318"/>
    </location>
</feature>
<reference evidence="9 10" key="1">
    <citation type="submission" date="2016-10" db="EMBL/GenBank/DDBJ databases">
        <authorList>
            <person name="de Groot N.N."/>
        </authorList>
    </citation>
    <scope>NUCLEOTIDE SEQUENCE [LARGE SCALE GENOMIC DNA]</scope>
    <source>
        <strain evidence="9 10">CGMCC 1.10434</strain>
    </source>
</reference>
<evidence type="ECO:0000256" key="3">
    <source>
        <dbReference type="ARBA" id="ARBA00022692"/>
    </source>
</evidence>
<feature type="transmembrane region" description="Helical" evidence="8">
    <location>
        <begin position="42"/>
        <end position="65"/>
    </location>
</feature>
<gene>
    <name evidence="9" type="ORF">SAMN04488134_105111</name>
</gene>
<evidence type="ECO:0000256" key="6">
    <source>
        <dbReference type="ARBA" id="ARBA00022989"/>
    </source>
</evidence>
<evidence type="ECO:0000256" key="1">
    <source>
        <dbReference type="ARBA" id="ARBA00004651"/>
    </source>
</evidence>
<feature type="transmembrane region" description="Helical" evidence="8">
    <location>
        <begin position="430"/>
        <end position="446"/>
    </location>
</feature>
<dbReference type="GO" id="GO:0015648">
    <property type="term" value="F:lipid-linked peptidoglycan transporter activity"/>
    <property type="evidence" value="ECO:0007669"/>
    <property type="project" value="TreeGrafter"/>
</dbReference>
<evidence type="ECO:0000256" key="2">
    <source>
        <dbReference type="ARBA" id="ARBA00022475"/>
    </source>
</evidence>
<keyword evidence="4" id="KW-0133">Cell shape</keyword>
<dbReference type="GO" id="GO:0009252">
    <property type="term" value="P:peptidoglycan biosynthetic process"/>
    <property type="evidence" value="ECO:0007669"/>
    <property type="project" value="UniProtKB-KW"/>
</dbReference>
<dbReference type="PRINTS" id="PR01806">
    <property type="entry name" value="VIRFACTRMVIN"/>
</dbReference>
<dbReference type="RefSeq" id="WP_177178258.1">
    <property type="nucleotide sequence ID" value="NZ_FODJ01000005.1"/>
</dbReference>
<name>A0A1H8N3S3_9BACI</name>
<keyword evidence="2" id="KW-1003">Cell membrane</keyword>
<feature type="transmembrane region" description="Helical" evidence="8">
    <location>
        <begin position="176"/>
        <end position="206"/>
    </location>
</feature>
<organism evidence="9 10">
    <name type="scientific">Amphibacillus marinus</name>
    <dbReference type="NCBI Taxonomy" id="872970"/>
    <lineage>
        <taxon>Bacteria</taxon>
        <taxon>Bacillati</taxon>
        <taxon>Bacillota</taxon>
        <taxon>Bacilli</taxon>
        <taxon>Bacillales</taxon>
        <taxon>Bacillaceae</taxon>
        <taxon>Amphibacillus</taxon>
    </lineage>
</organism>
<feature type="transmembrane region" description="Helical" evidence="8">
    <location>
        <begin position="118"/>
        <end position="139"/>
    </location>
</feature>
<feature type="transmembrane region" description="Helical" evidence="8">
    <location>
        <begin position="85"/>
        <end position="112"/>
    </location>
</feature>
<accession>A0A1H8N3S3</accession>
<feature type="transmembrane region" description="Helical" evidence="8">
    <location>
        <begin position="338"/>
        <end position="360"/>
    </location>
</feature>
<dbReference type="PANTHER" id="PTHR47019">
    <property type="entry name" value="LIPID II FLIPPASE MURJ"/>
    <property type="match status" value="1"/>
</dbReference>
<feature type="transmembrane region" description="Helical" evidence="8">
    <location>
        <begin position="392"/>
        <end position="409"/>
    </location>
</feature>
<feature type="transmembrane region" description="Helical" evidence="8">
    <location>
        <begin position="218"/>
        <end position="239"/>
    </location>
</feature>
<comment type="subcellular location">
    <subcellularLocation>
        <location evidence="1">Cell membrane</location>
        <topology evidence="1">Multi-pass membrane protein</topology>
    </subcellularLocation>
</comment>
<keyword evidence="7 8" id="KW-0472">Membrane</keyword>
<keyword evidence="3 8" id="KW-0812">Transmembrane</keyword>
<protein>
    <submittedName>
        <fullName evidence="9">Putative peptidoglycan lipid II flippase</fullName>
    </submittedName>
</protein>
<dbReference type="AlphaFoldDB" id="A0A1H8N3S3"/>
<feature type="transmembrane region" description="Helical" evidence="8">
    <location>
        <begin position="452"/>
        <end position="472"/>
    </location>
</feature>
<dbReference type="Pfam" id="PF03023">
    <property type="entry name" value="MurJ"/>
    <property type="match status" value="1"/>
</dbReference>
<evidence type="ECO:0000256" key="5">
    <source>
        <dbReference type="ARBA" id="ARBA00022984"/>
    </source>
</evidence>
<dbReference type="STRING" id="872970.SAMN04488134_105111"/>
<feature type="transmembrane region" description="Helical" evidence="8">
    <location>
        <begin position="259"/>
        <end position="276"/>
    </location>
</feature>
<dbReference type="EMBL" id="FODJ01000005">
    <property type="protein sequence ID" value="SEO24234.1"/>
    <property type="molecule type" value="Genomic_DNA"/>
</dbReference>
<feature type="transmembrane region" description="Helical" evidence="8">
    <location>
        <begin position="367"/>
        <end position="386"/>
    </location>
</feature>
<evidence type="ECO:0000313" key="10">
    <source>
        <dbReference type="Proteomes" id="UP000199300"/>
    </source>
</evidence>
<keyword evidence="10" id="KW-1185">Reference proteome</keyword>
<evidence type="ECO:0000256" key="4">
    <source>
        <dbReference type="ARBA" id="ARBA00022960"/>
    </source>
</evidence>
<dbReference type="GO" id="GO:0008360">
    <property type="term" value="P:regulation of cell shape"/>
    <property type="evidence" value="ECO:0007669"/>
    <property type="project" value="UniProtKB-KW"/>
</dbReference>
<proteinExistence type="predicted"/>
<feature type="transmembrane region" description="Helical" evidence="8">
    <location>
        <begin position="151"/>
        <end position="170"/>
    </location>
</feature>
<evidence type="ECO:0000256" key="7">
    <source>
        <dbReference type="ARBA" id="ARBA00023136"/>
    </source>
</evidence>